<reference evidence="2 3" key="1">
    <citation type="submission" date="2020-08" db="EMBL/GenBank/DDBJ databases">
        <title>Plant Genome Project.</title>
        <authorList>
            <person name="Zhang R.-G."/>
        </authorList>
    </citation>
    <scope>NUCLEOTIDE SEQUENCE [LARGE SCALE GENOMIC DNA]</scope>
    <source>
        <tissue evidence="2">Rhizome</tissue>
    </source>
</reference>
<dbReference type="EMBL" id="JACMSC010000007">
    <property type="protein sequence ID" value="KAG6516486.1"/>
    <property type="molecule type" value="Genomic_DNA"/>
</dbReference>
<organism evidence="2 3">
    <name type="scientific">Zingiber officinale</name>
    <name type="common">Ginger</name>
    <name type="synonym">Amomum zingiber</name>
    <dbReference type="NCBI Taxonomy" id="94328"/>
    <lineage>
        <taxon>Eukaryota</taxon>
        <taxon>Viridiplantae</taxon>
        <taxon>Streptophyta</taxon>
        <taxon>Embryophyta</taxon>
        <taxon>Tracheophyta</taxon>
        <taxon>Spermatophyta</taxon>
        <taxon>Magnoliopsida</taxon>
        <taxon>Liliopsida</taxon>
        <taxon>Zingiberales</taxon>
        <taxon>Zingiberaceae</taxon>
        <taxon>Zingiber</taxon>
    </lineage>
</organism>
<evidence type="ECO:0000256" key="1">
    <source>
        <dbReference type="SAM" id="MobiDB-lite"/>
    </source>
</evidence>
<evidence type="ECO:0000313" key="2">
    <source>
        <dbReference type="EMBL" id="KAG6516486.1"/>
    </source>
</evidence>
<keyword evidence="3" id="KW-1185">Reference proteome</keyword>
<feature type="region of interest" description="Disordered" evidence="1">
    <location>
        <begin position="139"/>
        <end position="283"/>
    </location>
</feature>
<name>A0A8J5H5J4_ZINOF</name>
<feature type="compositionally biased region" description="Polar residues" evidence="1">
    <location>
        <begin position="189"/>
        <end position="203"/>
    </location>
</feature>
<dbReference type="AlphaFoldDB" id="A0A8J5H5J4"/>
<sequence>MRAVLAQRDLDGALLGIDNMSSLWTVEEKSRKDRKALSQIHLHLLNQILQDCLKETSAATLWRKLEQLCMTKSLTNKLHLKQRLHSHRMSEGTILEDHLIVFKEIISDLESGIHGSKVYDALLSKEKLDKLVGGLEAKSESLVARGTPHERSSSGDSWGRSKSRNNKDKTCRYSSASKSGKGRKVLLVSDTQPEAQAAETTGKSSRDQSLGREAACGAGTGEGATGRIASAGHTPGQTELGGSGSPRNSEKACADTDQGSEESCWPVARKKKKAGGGGSCREP</sequence>
<gene>
    <name evidence="2" type="ORF">ZIOFF_026951</name>
</gene>
<accession>A0A8J5H5J4</accession>
<comment type="caution">
    <text evidence="2">The sequence shown here is derived from an EMBL/GenBank/DDBJ whole genome shotgun (WGS) entry which is preliminary data.</text>
</comment>
<dbReference type="Proteomes" id="UP000734854">
    <property type="component" value="Unassembled WGS sequence"/>
</dbReference>
<protein>
    <submittedName>
        <fullName evidence="2">Uncharacterized protein</fullName>
    </submittedName>
</protein>
<dbReference type="Pfam" id="PF14223">
    <property type="entry name" value="Retrotran_gag_2"/>
    <property type="match status" value="1"/>
</dbReference>
<proteinExistence type="predicted"/>
<evidence type="ECO:0000313" key="3">
    <source>
        <dbReference type="Proteomes" id="UP000734854"/>
    </source>
</evidence>